<organism evidence="6 7">
    <name type="scientific">Meiothermus luteus</name>
    <dbReference type="NCBI Taxonomy" id="2026184"/>
    <lineage>
        <taxon>Bacteria</taxon>
        <taxon>Thermotogati</taxon>
        <taxon>Deinococcota</taxon>
        <taxon>Deinococci</taxon>
        <taxon>Thermales</taxon>
        <taxon>Thermaceae</taxon>
        <taxon>Meiothermus</taxon>
    </lineage>
</organism>
<feature type="domain" description="ABC transporter" evidence="5">
    <location>
        <begin position="32"/>
        <end position="264"/>
    </location>
</feature>
<protein>
    <submittedName>
        <fullName evidence="6">Putative ABC transporter ATP-binding protein YxlF</fullName>
        <ecNumber evidence="6">3.6.3.-</ecNumber>
    </submittedName>
</protein>
<dbReference type="EMBL" id="QWKZ01000035">
    <property type="protein sequence ID" value="RIH86176.1"/>
    <property type="molecule type" value="Genomic_DNA"/>
</dbReference>
<comment type="caution">
    <text evidence="6">The sequence shown here is derived from an EMBL/GenBank/DDBJ whole genome shotgun (WGS) entry which is preliminary data.</text>
</comment>
<dbReference type="InterPro" id="IPR017871">
    <property type="entry name" value="ABC_transporter-like_CS"/>
</dbReference>
<dbReference type="EC" id="3.6.3.-" evidence="6"/>
<dbReference type="PANTHER" id="PTHR43335:SF4">
    <property type="entry name" value="ABC TRANSPORTER, ATP-BINDING PROTEIN"/>
    <property type="match status" value="1"/>
</dbReference>
<proteinExistence type="inferred from homology"/>
<dbReference type="PANTHER" id="PTHR43335">
    <property type="entry name" value="ABC TRANSPORTER, ATP-BINDING PROTEIN"/>
    <property type="match status" value="1"/>
</dbReference>
<dbReference type="Gene3D" id="3.40.50.300">
    <property type="entry name" value="P-loop containing nucleotide triphosphate hydrolases"/>
    <property type="match status" value="1"/>
</dbReference>
<dbReference type="PROSITE" id="PS50893">
    <property type="entry name" value="ABC_TRANSPORTER_2"/>
    <property type="match status" value="1"/>
</dbReference>
<dbReference type="InterPro" id="IPR027417">
    <property type="entry name" value="P-loop_NTPase"/>
</dbReference>
<reference evidence="6 7" key="1">
    <citation type="submission" date="2018-08" db="EMBL/GenBank/DDBJ databases">
        <title>Meiothermus luteus KCTC 52599 genome sequencing project.</title>
        <authorList>
            <person name="Da Costa M.S."/>
            <person name="Albuquerque L."/>
            <person name="Raposo P."/>
            <person name="Froufe H.J.C."/>
            <person name="Barroso C.S."/>
            <person name="Egas C."/>
        </authorList>
    </citation>
    <scope>NUCLEOTIDE SEQUENCE [LARGE SCALE GENOMIC DNA]</scope>
    <source>
        <strain evidence="6 7">KCTC 52599</strain>
    </source>
</reference>
<dbReference type="Pfam" id="PF00005">
    <property type="entry name" value="ABC_tran"/>
    <property type="match status" value="1"/>
</dbReference>
<evidence type="ECO:0000256" key="4">
    <source>
        <dbReference type="ARBA" id="ARBA00022840"/>
    </source>
</evidence>
<dbReference type="SMART" id="SM00382">
    <property type="entry name" value="AAA"/>
    <property type="match status" value="1"/>
</dbReference>
<dbReference type="InterPro" id="IPR003593">
    <property type="entry name" value="AAA+_ATPase"/>
</dbReference>
<evidence type="ECO:0000259" key="5">
    <source>
        <dbReference type="PROSITE" id="PS50893"/>
    </source>
</evidence>
<evidence type="ECO:0000256" key="3">
    <source>
        <dbReference type="ARBA" id="ARBA00022741"/>
    </source>
</evidence>
<keyword evidence="7" id="KW-1185">Reference proteome</keyword>
<evidence type="ECO:0000313" key="7">
    <source>
        <dbReference type="Proteomes" id="UP000265800"/>
    </source>
</evidence>
<evidence type="ECO:0000313" key="6">
    <source>
        <dbReference type="EMBL" id="RIH86176.1"/>
    </source>
</evidence>
<keyword evidence="6" id="KW-0378">Hydrolase</keyword>
<dbReference type="GO" id="GO:0016887">
    <property type="term" value="F:ATP hydrolysis activity"/>
    <property type="evidence" value="ECO:0007669"/>
    <property type="project" value="InterPro"/>
</dbReference>
<dbReference type="SUPFAM" id="SSF52540">
    <property type="entry name" value="P-loop containing nucleoside triphosphate hydrolases"/>
    <property type="match status" value="1"/>
</dbReference>
<keyword evidence="2" id="KW-0813">Transport</keyword>
<comment type="similarity">
    <text evidence="1">Belongs to the ABC transporter superfamily.</text>
</comment>
<dbReference type="Proteomes" id="UP000265800">
    <property type="component" value="Unassembled WGS sequence"/>
</dbReference>
<evidence type="ECO:0000256" key="1">
    <source>
        <dbReference type="ARBA" id="ARBA00005417"/>
    </source>
</evidence>
<gene>
    <name evidence="6" type="primary">yxlF_1</name>
    <name evidence="6" type="ORF">Mlute_01332</name>
</gene>
<keyword evidence="4 6" id="KW-0067">ATP-binding</keyword>
<evidence type="ECO:0000256" key="2">
    <source>
        <dbReference type="ARBA" id="ARBA00022448"/>
    </source>
</evidence>
<name>A0A399ERQ0_9DEIN</name>
<keyword evidence="3" id="KW-0547">Nucleotide-binding</keyword>
<dbReference type="InterPro" id="IPR003439">
    <property type="entry name" value="ABC_transporter-like_ATP-bd"/>
</dbReference>
<accession>A0A399ERQ0</accession>
<sequence>MLKHSTSLEPRKGLRIITPMGAPAANSSGAALEAIQLSKRYGRKPVLEGITFAVQPGEVYALAGPNGSGKTTLIRLLTGLAFPTSGVVRMLGQDLYNGGYAIRRVLGAVVEAPAAFYPHLTGRQNLEMVAFLTGMSRPEARIREVLARLELLAVADQPVRTYSLGQRQRLGLASAILHEPQVLILDEPTSGLDPQGIGRVHEILAELAWKGVAVLLSTHHLREVSAYADRVGILGGGRLLEEVRLGARGETYRLRVDDPARAAAFLKTVPGVQNVSLRDVSVVFEGSPNLALAALVRENFQVRFLEPDYFDLYEYYRERVKHASG</sequence>
<dbReference type="AlphaFoldDB" id="A0A399ERQ0"/>
<dbReference type="PROSITE" id="PS00211">
    <property type="entry name" value="ABC_TRANSPORTER_1"/>
    <property type="match status" value="1"/>
</dbReference>
<dbReference type="GO" id="GO:0005524">
    <property type="term" value="F:ATP binding"/>
    <property type="evidence" value="ECO:0007669"/>
    <property type="project" value="UniProtKB-KW"/>
</dbReference>